<dbReference type="RefSeq" id="WP_342594151.1">
    <property type="nucleotide sequence ID" value="NZ_CP151919.1"/>
</dbReference>
<name>A0ABZ3CP00_9GAMM</name>
<reference evidence="2 3" key="1">
    <citation type="submission" date="2024-04" db="EMBL/GenBank/DDBJ databases">
        <title>Salinicola lusitanus LLJ914,a marine bacterium isolated from the Okinawa Trough.</title>
        <authorList>
            <person name="Li J."/>
        </authorList>
    </citation>
    <scope>NUCLEOTIDE SEQUENCE [LARGE SCALE GENOMIC DNA]</scope>
    <source>
        <strain evidence="2 3">LLJ914</strain>
    </source>
</reference>
<keyword evidence="3" id="KW-1185">Reference proteome</keyword>
<dbReference type="InterPro" id="IPR052022">
    <property type="entry name" value="26kDa_periplasmic_antigen"/>
</dbReference>
<evidence type="ECO:0000256" key="1">
    <source>
        <dbReference type="SAM" id="MobiDB-lite"/>
    </source>
</evidence>
<dbReference type="InterPro" id="IPR007497">
    <property type="entry name" value="SIMPL/DUF541"/>
</dbReference>
<evidence type="ECO:0000313" key="2">
    <source>
        <dbReference type="EMBL" id="XAD52895.1"/>
    </source>
</evidence>
<sequence length="272" mass="29244">MSRDALFNRSAHSHASPRRSRLARHLGLGLAGMVATVALATPALADKTPHQLHVQANATIDVAPDQATLNARLWELTPAQVQGEESSGDSDAIKTARDRLESRTGELIRTLESAGIDSQQIRAGSLSVRPDIVQTGSRGDGDSPSKVRTRIERSVSLTLNDLDRLPRVLDAMTTAGVDSLDGVSYGLQDSNAADDRALKQALERARQKAEMMADTLNVDLGDVVNIEETTAPRYQPQMMMRAAEADSASSAEYRSGEISIDAGVSVTWEIDD</sequence>
<dbReference type="Proteomes" id="UP001453229">
    <property type="component" value="Chromosome"/>
</dbReference>
<accession>A0ABZ3CP00</accession>
<dbReference type="Gene3D" id="3.30.70.2970">
    <property type="entry name" value="Protein of unknown function (DUF541), domain 2"/>
    <property type="match status" value="1"/>
</dbReference>
<dbReference type="Gene3D" id="3.30.110.170">
    <property type="entry name" value="Protein of unknown function (DUF541), domain 1"/>
    <property type="match status" value="1"/>
</dbReference>
<organism evidence="2 3">
    <name type="scientific">Salinicola lusitanus</name>
    <dbReference type="NCBI Taxonomy" id="1949085"/>
    <lineage>
        <taxon>Bacteria</taxon>
        <taxon>Pseudomonadati</taxon>
        <taxon>Pseudomonadota</taxon>
        <taxon>Gammaproteobacteria</taxon>
        <taxon>Oceanospirillales</taxon>
        <taxon>Halomonadaceae</taxon>
        <taxon>Salinicola</taxon>
    </lineage>
</organism>
<evidence type="ECO:0000313" key="3">
    <source>
        <dbReference type="Proteomes" id="UP001453229"/>
    </source>
</evidence>
<feature type="region of interest" description="Disordered" evidence="1">
    <location>
        <begin position="127"/>
        <end position="147"/>
    </location>
</feature>
<dbReference type="PANTHER" id="PTHR34387">
    <property type="entry name" value="SLR1258 PROTEIN"/>
    <property type="match status" value="1"/>
</dbReference>
<dbReference type="EMBL" id="CP151919">
    <property type="protein sequence ID" value="XAD52895.1"/>
    <property type="molecule type" value="Genomic_DNA"/>
</dbReference>
<dbReference type="PANTHER" id="PTHR34387:SF2">
    <property type="entry name" value="SLR1258 PROTEIN"/>
    <property type="match status" value="1"/>
</dbReference>
<dbReference type="Pfam" id="PF04402">
    <property type="entry name" value="SIMPL"/>
    <property type="match status" value="1"/>
</dbReference>
<protein>
    <submittedName>
        <fullName evidence="2">SIMPL domain-containing protein</fullName>
    </submittedName>
</protein>
<gene>
    <name evidence="2" type="ORF">AAGT95_13700</name>
</gene>
<proteinExistence type="predicted"/>